<dbReference type="AlphaFoldDB" id="A0A9D2E6S8"/>
<sequence length="234" mass="26056">MIAILKRETNAYFDTPLGYVFLAVYYLFAGFFFFHYNLYGNSTDMRSLFSILFTVTLFLIPILTMRLMSEDRRTRTDQLLMMAPVSTLSIVMGKMLAAVIVYLTALCITLVQAAVLSTFAAVEWSVIIGHFLGLLLMGMALIAVGLFISALTENQIIAAIGGFCVGFFLMLLDSLAGMISNSVLAGFVSDLSFQTHYQNFTLGIFDFSDVLFYVSVSALFVFFTCCAFEKRRIA</sequence>
<dbReference type="Proteomes" id="UP000824035">
    <property type="component" value="Unassembled WGS sequence"/>
</dbReference>
<comment type="subcellular location">
    <subcellularLocation>
        <location evidence="1">Cell membrane</location>
        <topology evidence="1">Multi-pass membrane protein</topology>
    </subcellularLocation>
</comment>
<keyword evidence="4 6" id="KW-1133">Transmembrane helix</keyword>
<evidence type="ECO:0000256" key="4">
    <source>
        <dbReference type="ARBA" id="ARBA00022989"/>
    </source>
</evidence>
<dbReference type="GO" id="GO:0005886">
    <property type="term" value="C:plasma membrane"/>
    <property type="evidence" value="ECO:0007669"/>
    <property type="project" value="UniProtKB-SubCell"/>
</dbReference>
<feature type="transmembrane region" description="Helical" evidence="6">
    <location>
        <begin position="12"/>
        <end position="36"/>
    </location>
</feature>
<reference evidence="8" key="2">
    <citation type="submission" date="2021-04" db="EMBL/GenBank/DDBJ databases">
        <authorList>
            <person name="Gilroy R."/>
        </authorList>
    </citation>
    <scope>NUCLEOTIDE SEQUENCE</scope>
    <source>
        <strain evidence="8">ChiGjej4B4-18154</strain>
    </source>
</reference>
<feature type="transmembrane region" description="Helical" evidence="6">
    <location>
        <begin position="210"/>
        <end position="228"/>
    </location>
</feature>
<reference evidence="8" key="1">
    <citation type="journal article" date="2021" name="PeerJ">
        <title>Extensive microbial diversity within the chicken gut microbiome revealed by metagenomics and culture.</title>
        <authorList>
            <person name="Gilroy R."/>
            <person name="Ravi A."/>
            <person name="Getino M."/>
            <person name="Pursley I."/>
            <person name="Horton D.L."/>
            <person name="Alikhan N.F."/>
            <person name="Baker D."/>
            <person name="Gharbi K."/>
            <person name="Hall N."/>
            <person name="Watson M."/>
            <person name="Adriaenssens E.M."/>
            <person name="Foster-Nyarko E."/>
            <person name="Jarju S."/>
            <person name="Secka A."/>
            <person name="Antonio M."/>
            <person name="Oren A."/>
            <person name="Chaudhuri R.R."/>
            <person name="La Ragione R."/>
            <person name="Hildebrand F."/>
            <person name="Pallen M.J."/>
        </authorList>
    </citation>
    <scope>NUCLEOTIDE SEQUENCE</scope>
    <source>
        <strain evidence="8">ChiGjej4B4-18154</strain>
    </source>
</reference>
<evidence type="ECO:0000313" key="8">
    <source>
        <dbReference type="EMBL" id="HIZ31842.1"/>
    </source>
</evidence>
<keyword evidence="5 6" id="KW-0472">Membrane</keyword>
<evidence type="ECO:0000256" key="1">
    <source>
        <dbReference type="ARBA" id="ARBA00004651"/>
    </source>
</evidence>
<evidence type="ECO:0000256" key="5">
    <source>
        <dbReference type="ARBA" id="ARBA00023136"/>
    </source>
</evidence>
<feature type="transmembrane region" description="Helical" evidence="6">
    <location>
        <begin position="156"/>
        <end position="179"/>
    </location>
</feature>
<dbReference type="InterPro" id="IPR013525">
    <property type="entry name" value="ABC2_TM"/>
</dbReference>
<organism evidence="8 9">
    <name type="scientific">Candidatus Allofournierella merdipullorum</name>
    <dbReference type="NCBI Taxonomy" id="2838595"/>
    <lineage>
        <taxon>Bacteria</taxon>
        <taxon>Bacillati</taxon>
        <taxon>Bacillota</taxon>
        <taxon>Clostridia</taxon>
        <taxon>Eubacteriales</taxon>
        <taxon>Oscillospiraceae</taxon>
        <taxon>Allofournierella</taxon>
    </lineage>
</organism>
<evidence type="ECO:0000256" key="6">
    <source>
        <dbReference type="SAM" id="Phobius"/>
    </source>
</evidence>
<proteinExistence type="predicted"/>
<name>A0A9D2E6S8_9FIRM</name>
<dbReference type="InterPro" id="IPR051449">
    <property type="entry name" value="ABC-2_transporter_component"/>
</dbReference>
<comment type="caution">
    <text evidence="8">The sequence shown here is derived from an EMBL/GenBank/DDBJ whole genome shotgun (WGS) entry which is preliminary data.</text>
</comment>
<dbReference type="GO" id="GO:0140359">
    <property type="term" value="F:ABC-type transporter activity"/>
    <property type="evidence" value="ECO:0007669"/>
    <property type="project" value="InterPro"/>
</dbReference>
<dbReference type="Pfam" id="PF01061">
    <property type="entry name" value="ABC2_membrane"/>
    <property type="match status" value="1"/>
</dbReference>
<keyword evidence="3 6" id="KW-0812">Transmembrane</keyword>
<evidence type="ECO:0000256" key="3">
    <source>
        <dbReference type="ARBA" id="ARBA00022692"/>
    </source>
</evidence>
<feature type="transmembrane region" description="Helical" evidence="6">
    <location>
        <begin position="48"/>
        <end position="67"/>
    </location>
</feature>
<keyword evidence="2" id="KW-1003">Cell membrane</keyword>
<dbReference type="PANTHER" id="PTHR30294:SF29">
    <property type="entry name" value="MULTIDRUG ABC TRANSPORTER PERMEASE YBHS-RELATED"/>
    <property type="match status" value="1"/>
</dbReference>
<feature type="transmembrane region" description="Helical" evidence="6">
    <location>
        <begin position="88"/>
        <end position="115"/>
    </location>
</feature>
<evidence type="ECO:0000313" key="9">
    <source>
        <dbReference type="Proteomes" id="UP000824035"/>
    </source>
</evidence>
<evidence type="ECO:0000256" key="2">
    <source>
        <dbReference type="ARBA" id="ARBA00022475"/>
    </source>
</evidence>
<evidence type="ECO:0000259" key="7">
    <source>
        <dbReference type="Pfam" id="PF01061"/>
    </source>
</evidence>
<dbReference type="EMBL" id="DXBV01000118">
    <property type="protein sequence ID" value="HIZ31842.1"/>
    <property type="molecule type" value="Genomic_DNA"/>
</dbReference>
<protein>
    <submittedName>
        <fullName evidence="8">ABC transporter permease</fullName>
    </submittedName>
</protein>
<dbReference type="RefSeq" id="WP_394976309.1">
    <property type="nucleotide sequence ID" value="NZ_DBFNWJ010000053.1"/>
</dbReference>
<feature type="transmembrane region" description="Helical" evidence="6">
    <location>
        <begin position="127"/>
        <end position="149"/>
    </location>
</feature>
<dbReference type="PANTHER" id="PTHR30294">
    <property type="entry name" value="MEMBRANE COMPONENT OF ABC TRANSPORTER YHHJ-RELATED"/>
    <property type="match status" value="1"/>
</dbReference>
<feature type="domain" description="ABC-2 type transporter transmembrane" evidence="7">
    <location>
        <begin position="3"/>
        <end position="199"/>
    </location>
</feature>
<accession>A0A9D2E6S8</accession>
<gene>
    <name evidence="8" type="ORF">H9813_11515</name>
</gene>